<name>A0A2P2J4D3_RHIMU</name>
<keyword evidence="1" id="KW-0732">Signal</keyword>
<proteinExistence type="predicted"/>
<feature type="chain" id="PRO_5015144317" evidence="1">
    <location>
        <begin position="20"/>
        <end position="59"/>
    </location>
</feature>
<feature type="signal peptide" evidence="1">
    <location>
        <begin position="1"/>
        <end position="19"/>
    </location>
</feature>
<reference evidence="2" key="1">
    <citation type="submission" date="2018-02" db="EMBL/GenBank/DDBJ databases">
        <title>Rhizophora mucronata_Transcriptome.</title>
        <authorList>
            <person name="Meera S.P."/>
            <person name="Sreeshan A."/>
            <person name="Augustine A."/>
        </authorList>
    </citation>
    <scope>NUCLEOTIDE SEQUENCE</scope>
    <source>
        <tissue evidence="2">Leaf</tissue>
    </source>
</reference>
<accession>A0A2P2J4D3</accession>
<dbReference type="AlphaFoldDB" id="A0A2P2J4D3"/>
<protein>
    <submittedName>
        <fullName evidence="2">Uncharacterized protein</fullName>
    </submittedName>
</protein>
<sequence length="59" mass="6474">MFLCHLSMILILFPPPPRAPKKAQFAGKVAPDEKSCFPLPLLDVAFVSEALLCFSKAMP</sequence>
<evidence type="ECO:0000256" key="1">
    <source>
        <dbReference type="SAM" id="SignalP"/>
    </source>
</evidence>
<dbReference type="EMBL" id="GGEC01007837">
    <property type="protein sequence ID" value="MBW88320.1"/>
    <property type="molecule type" value="Transcribed_RNA"/>
</dbReference>
<evidence type="ECO:0000313" key="2">
    <source>
        <dbReference type="EMBL" id="MBW88320.1"/>
    </source>
</evidence>
<organism evidence="2">
    <name type="scientific">Rhizophora mucronata</name>
    <name type="common">Asiatic mangrove</name>
    <dbReference type="NCBI Taxonomy" id="61149"/>
    <lineage>
        <taxon>Eukaryota</taxon>
        <taxon>Viridiplantae</taxon>
        <taxon>Streptophyta</taxon>
        <taxon>Embryophyta</taxon>
        <taxon>Tracheophyta</taxon>
        <taxon>Spermatophyta</taxon>
        <taxon>Magnoliopsida</taxon>
        <taxon>eudicotyledons</taxon>
        <taxon>Gunneridae</taxon>
        <taxon>Pentapetalae</taxon>
        <taxon>rosids</taxon>
        <taxon>fabids</taxon>
        <taxon>Malpighiales</taxon>
        <taxon>Rhizophoraceae</taxon>
        <taxon>Rhizophora</taxon>
    </lineage>
</organism>